<sequence>MAFPKNPRVIKYPVAALSSIDISSPQNTNNNFLHCQLCDSTNRSAKVCRSQSRNHFPARANYAAQFPQQQDPWIVDSGAKHHIITDGRSLATSQDYHAPKEISMGNGNTIPISHTDLTTGAPLLCRQNKNGLYECPKETTRISQPQLNLGYFDCDWVGNSDDMKSTSGYCFNPGLGVFPWCSKRQENVAHSTAQVEFTAATTASNQALWL</sequence>
<name>A0ABQ7W9X6_SOLTU</name>
<evidence type="ECO:0000313" key="2">
    <source>
        <dbReference type="Proteomes" id="UP000826656"/>
    </source>
</evidence>
<organism evidence="1 2">
    <name type="scientific">Solanum tuberosum</name>
    <name type="common">Potato</name>
    <dbReference type="NCBI Taxonomy" id="4113"/>
    <lineage>
        <taxon>Eukaryota</taxon>
        <taxon>Viridiplantae</taxon>
        <taxon>Streptophyta</taxon>
        <taxon>Embryophyta</taxon>
        <taxon>Tracheophyta</taxon>
        <taxon>Spermatophyta</taxon>
        <taxon>Magnoliopsida</taxon>
        <taxon>eudicotyledons</taxon>
        <taxon>Gunneridae</taxon>
        <taxon>Pentapetalae</taxon>
        <taxon>asterids</taxon>
        <taxon>lamiids</taxon>
        <taxon>Solanales</taxon>
        <taxon>Solanaceae</taxon>
        <taxon>Solanoideae</taxon>
        <taxon>Solaneae</taxon>
        <taxon>Solanum</taxon>
    </lineage>
</organism>
<dbReference type="CDD" id="cd09272">
    <property type="entry name" value="RNase_HI_RT_Ty1"/>
    <property type="match status" value="1"/>
</dbReference>
<dbReference type="EMBL" id="JAIVGD010000003">
    <property type="protein sequence ID" value="KAH0777520.1"/>
    <property type="molecule type" value="Genomic_DNA"/>
</dbReference>
<gene>
    <name evidence="1" type="ORF">KY290_008931</name>
</gene>
<protein>
    <submittedName>
        <fullName evidence="1">Uncharacterized protein</fullName>
    </submittedName>
</protein>
<accession>A0ABQ7W9X6</accession>
<reference evidence="1 2" key="1">
    <citation type="journal article" date="2021" name="bioRxiv">
        <title>Chromosome-scale and haplotype-resolved genome assembly of a tetraploid potato cultivar.</title>
        <authorList>
            <person name="Sun H."/>
            <person name="Jiao W.-B."/>
            <person name="Krause K."/>
            <person name="Campoy J.A."/>
            <person name="Goel M."/>
            <person name="Folz-Donahue K."/>
            <person name="Kukat C."/>
            <person name="Huettel B."/>
            <person name="Schneeberger K."/>
        </authorList>
    </citation>
    <scope>NUCLEOTIDE SEQUENCE [LARGE SCALE GENOMIC DNA]</scope>
    <source>
        <strain evidence="1">SolTubOtavaFocal</strain>
        <tissue evidence="1">Leaves</tissue>
    </source>
</reference>
<comment type="caution">
    <text evidence="1">The sequence shown here is derived from an EMBL/GenBank/DDBJ whole genome shotgun (WGS) entry which is preliminary data.</text>
</comment>
<dbReference type="PANTHER" id="PTHR11439:SF463">
    <property type="entry name" value="REVERSE TRANSCRIPTASE TY1_COPIA-TYPE DOMAIN-CONTAINING PROTEIN"/>
    <property type="match status" value="1"/>
</dbReference>
<evidence type="ECO:0000313" key="1">
    <source>
        <dbReference type="EMBL" id="KAH0777520.1"/>
    </source>
</evidence>
<dbReference type="PANTHER" id="PTHR11439">
    <property type="entry name" value="GAG-POL-RELATED RETROTRANSPOSON"/>
    <property type="match status" value="1"/>
</dbReference>
<proteinExistence type="predicted"/>
<keyword evidence="2" id="KW-1185">Reference proteome</keyword>
<dbReference type="Proteomes" id="UP000826656">
    <property type="component" value="Unassembled WGS sequence"/>
</dbReference>